<evidence type="ECO:0000313" key="3">
    <source>
        <dbReference type="Proteomes" id="UP000198867"/>
    </source>
</evidence>
<gene>
    <name evidence="2" type="ORF">SAMN05216219_1511</name>
</gene>
<keyword evidence="3" id="KW-1185">Reference proteome</keyword>
<dbReference type="Proteomes" id="UP000198867">
    <property type="component" value="Unassembled WGS sequence"/>
</dbReference>
<dbReference type="AlphaFoldDB" id="A0A1I5AJQ6"/>
<dbReference type="EMBL" id="FOVM01000003">
    <property type="protein sequence ID" value="SFN62612.1"/>
    <property type="molecule type" value="Genomic_DNA"/>
</dbReference>
<evidence type="ECO:0000256" key="1">
    <source>
        <dbReference type="SAM" id="MobiDB-lite"/>
    </source>
</evidence>
<feature type="region of interest" description="Disordered" evidence="1">
    <location>
        <begin position="1"/>
        <end position="38"/>
    </location>
</feature>
<evidence type="ECO:0000313" key="2">
    <source>
        <dbReference type="EMBL" id="SFN62612.1"/>
    </source>
</evidence>
<name>A0A1I5AJQ6_9MICO</name>
<protein>
    <submittedName>
        <fullName evidence="2">Uncharacterized protein</fullName>
    </submittedName>
</protein>
<organism evidence="2 3">
    <name type="scientific">Mycetocola miduiensis</name>
    <dbReference type="NCBI Taxonomy" id="995034"/>
    <lineage>
        <taxon>Bacteria</taxon>
        <taxon>Bacillati</taxon>
        <taxon>Actinomycetota</taxon>
        <taxon>Actinomycetes</taxon>
        <taxon>Micrococcales</taxon>
        <taxon>Microbacteriaceae</taxon>
        <taxon>Mycetocola</taxon>
    </lineage>
</organism>
<proteinExistence type="predicted"/>
<accession>A0A1I5AJQ6</accession>
<reference evidence="3" key="1">
    <citation type="submission" date="2016-10" db="EMBL/GenBank/DDBJ databases">
        <authorList>
            <person name="Varghese N."/>
            <person name="Submissions S."/>
        </authorList>
    </citation>
    <scope>NUCLEOTIDE SEQUENCE [LARGE SCALE GENOMIC DNA]</scope>
    <source>
        <strain evidence="3">CGMCC 1.11101</strain>
    </source>
</reference>
<sequence length="82" mass="9628">MEHRRKPERHARQAPLPTLGLPDDFWNPPASLPPYEPKFKPLIPNERLKEIMDRIEAKPTYEYKQPYIRIVSGGLPGLGRRR</sequence>